<evidence type="ECO:0008006" key="3">
    <source>
        <dbReference type="Google" id="ProtNLM"/>
    </source>
</evidence>
<dbReference type="AlphaFoldDB" id="A0A6L5Y4N4"/>
<reference evidence="1 2" key="1">
    <citation type="submission" date="2019-08" db="EMBL/GenBank/DDBJ databases">
        <title>In-depth cultivation of the pig gut microbiome towards novel bacterial diversity and tailored functional studies.</title>
        <authorList>
            <person name="Wylensek D."/>
            <person name="Hitch T.C.A."/>
            <person name="Clavel T."/>
        </authorList>
    </citation>
    <scope>NUCLEOTIDE SEQUENCE [LARGE SCALE GENOMIC DNA]</scope>
    <source>
        <strain evidence="1 2">WCA-MUC-591-APC-3H</strain>
    </source>
</reference>
<dbReference type="GeneID" id="303114631"/>
<dbReference type="Proteomes" id="UP000474676">
    <property type="component" value="Unassembled WGS sequence"/>
</dbReference>
<proteinExistence type="predicted"/>
<dbReference type="RefSeq" id="WP_154574079.1">
    <property type="nucleotide sequence ID" value="NZ_VUMZ01000003.1"/>
</dbReference>
<sequence>MKWNNGYSASYYAYIIDPVSWREKERIEITGGSISRSEDGLRESADIECKAYEHGKEQYIRVYLDAWQNGAASHEPLFTGLATSPSRDIDGYFEKNTLECYSVLKAADDVLLDRGYYVPAGTDGAAAVKDLLSVCPAPVFINGGAPGIQKSIIAEDGESHLSMAEKVLAVIGWRMRISGDGTIEICPEATLQLAEFDPIEQDVIEPSITVDYDWYSCPNVFRAAQDDLSAVARDDSPESPLSTVNRGREVWAEETSCDFNTGESISEYALRRLRELQSISTTAAYERRYHPGILVGDVIRLRYPKQGLDGLFQVTSQTVELGYGAKTSEEVKKV</sequence>
<evidence type="ECO:0000313" key="1">
    <source>
        <dbReference type="EMBL" id="MST51620.1"/>
    </source>
</evidence>
<evidence type="ECO:0000313" key="2">
    <source>
        <dbReference type="Proteomes" id="UP000474676"/>
    </source>
</evidence>
<accession>A0A6L5Y4N4</accession>
<keyword evidence="2" id="KW-1185">Reference proteome</keyword>
<organism evidence="1 2">
    <name type="scientific">Hornefia butyriciproducens</name>
    <dbReference type="NCBI Taxonomy" id="2652293"/>
    <lineage>
        <taxon>Bacteria</taxon>
        <taxon>Bacillati</taxon>
        <taxon>Bacillota</taxon>
        <taxon>Clostridia</taxon>
        <taxon>Peptostreptococcales</taxon>
        <taxon>Anaerovoracaceae</taxon>
        <taxon>Hornefia</taxon>
    </lineage>
</organism>
<dbReference type="EMBL" id="VUMZ01000003">
    <property type="protein sequence ID" value="MST51620.1"/>
    <property type="molecule type" value="Genomic_DNA"/>
</dbReference>
<name>A0A6L5Y4N4_9FIRM</name>
<comment type="caution">
    <text evidence="1">The sequence shown here is derived from an EMBL/GenBank/DDBJ whole genome shotgun (WGS) entry which is preliminary data.</text>
</comment>
<gene>
    <name evidence="1" type="ORF">FYJ64_04765</name>
</gene>
<protein>
    <recommendedName>
        <fullName evidence="3">Tip attachment protein J domain-containing protein</fullName>
    </recommendedName>
</protein>